<keyword evidence="12" id="KW-1185">Reference proteome</keyword>
<feature type="modified residue" description="N5-methylglutamine" evidence="8">
    <location>
        <position position="239"/>
    </location>
</feature>
<dbReference type="PANTHER" id="PTHR43804:SF7">
    <property type="entry name" value="LD18447P"/>
    <property type="match status" value="1"/>
</dbReference>
<keyword evidence="5 8" id="KW-0963">Cytoplasm</keyword>
<evidence type="ECO:0000259" key="10">
    <source>
        <dbReference type="PROSITE" id="PS00745"/>
    </source>
</evidence>
<sequence length="363" mass="41089">MEISMEIFGRLEDLVHRYEDITLELSNPDVVNDQKRFRDLMKEQNDITPIVNAYNEYKSCKQNIEDSLTMLDEENDEELKELAKEELNDSKKRAEELENELKILLLPKDPNDDKDIIVEIRAGAGGDEAALFAAELFRMYTHYAESRRWKVEVVNSDETGIGGMKEIEFMVKGQGAYSVLKYESGVHRVQRVPETESGGRIHTSTATVAVMPEAEEVDVQIDEKDIRIDVMRASGNGGQCVNTTDSAVRLTHYPTGIVIYSQTEKSQIQNKEKAFALLRAKLYDMECQKAHDAEADARRSQIGTGDRSEKIRTYNFPQGRVTDHRIGLTLYKLDKIMDGDIQEIIDACIAADQAAKLAKMGEN</sequence>
<dbReference type="InterPro" id="IPR005139">
    <property type="entry name" value="PCRF"/>
</dbReference>
<dbReference type="Gene3D" id="3.30.70.1660">
    <property type="match status" value="2"/>
</dbReference>
<dbReference type="PROSITE" id="PS00745">
    <property type="entry name" value="RF_PROK_I"/>
    <property type="match status" value="1"/>
</dbReference>
<evidence type="ECO:0000313" key="12">
    <source>
        <dbReference type="Proteomes" id="UP000003136"/>
    </source>
</evidence>
<dbReference type="HOGENOM" id="CLU_036856_0_1_9"/>
<dbReference type="NCBIfam" id="TIGR00019">
    <property type="entry name" value="prfA"/>
    <property type="match status" value="1"/>
</dbReference>
<dbReference type="Proteomes" id="UP000003136">
    <property type="component" value="Unassembled WGS sequence"/>
</dbReference>
<gene>
    <name evidence="8" type="primary">prfA</name>
    <name evidence="11" type="ORF">BACPEC_01226</name>
</gene>
<organism evidence="11 12">
    <name type="scientific">[Bacteroides] pectinophilus ATCC 43243</name>
    <dbReference type="NCBI Taxonomy" id="483218"/>
    <lineage>
        <taxon>Bacteria</taxon>
        <taxon>Bacillati</taxon>
        <taxon>Bacillota</taxon>
        <taxon>Clostridia</taxon>
        <taxon>Eubacteriales</taxon>
    </lineage>
</organism>
<dbReference type="STRING" id="483218.BACPEC_01226"/>
<comment type="subcellular location">
    <subcellularLocation>
        <location evidence="2 8">Cytoplasm</location>
    </subcellularLocation>
</comment>
<feature type="coiled-coil region" evidence="9">
    <location>
        <begin position="61"/>
        <end position="104"/>
    </location>
</feature>
<evidence type="ECO:0000256" key="6">
    <source>
        <dbReference type="ARBA" id="ARBA00022917"/>
    </source>
</evidence>
<dbReference type="Pfam" id="PF00472">
    <property type="entry name" value="RF-1"/>
    <property type="match status" value="1"/>
</dbReference>
<dbReference type="NCBIfam" id="NF001859">
    <property type="entry name" value="PRK00591.1"/>
    <property type="match status" value="1"/>
</dbReference>
<dbReference type="Gene3D" id="6.10.140.1950">
    <property type="match status" value="1"/>
</dbReference>
<keyword evidence="6 8" id="KW-0648">Protein biosynthesis</keyword>
<evidence type="ECO:0000256" key="2">
    <source>
        <dbReference type="ARBA" id="ARBA00004496"/>
    </source>
</evidence>
<proteinExistence type="inferred from homology"/>
<reference evidence="11 12" key="2">
    <citation type="submission" date="2008-11" db="EMBL/GenBank/DDBJ databases">
        <authorList>
            <person name="Fulton L."/>
            <person name="Clifton S."/>
            <person name="Fulton B."/>
            <person name="Xu J."/>
            <person name="Minx P."/>
            <person name="Pepin K.H."/>
            <person name="Johnson M."/>
            <person name="Bhonagiri V."/>
            <person name="Nash W.E."/>
            <person name="Mardis E.R."/>
            <person name="Wilson R.K."/>
        </authorList>
    </citation>
    <scope>NUCLEOTIDE SEQUENCE [LARGE SCALE GENOMIC DNA]</scope>
    <source>
        <strain evidence="11 12">ATCC 43243</strain>
    </source>
</reference>
<protein>
    <recommendedName>
        <fullName evidence="7 8">Peptide chain release factor 1</fullName>
        <shortName evidence="8">RF-1</shortName>
    </recommendedName>
</protein>
<evidence type="ECO:0000313" key="11">
    <source>
        <dbReference type="EMBL" id="EEC58238.1"/>
    </source>
</evidence>
<dbReference type="PANTHER" id="PTHR43804">
    <property type="entry name" value="LD18447P"/>
    <property type="match status" value="1"/>
</dbReference>
<dbReference type="GO" id="GO:0016149">
    <property type="term" value="F:translation release factor activity, codon specific"/>
    <property type="evidence" value="ECO:0007669"/>
    <property type="project" value="UniProtKB-UniRule"/>
</dbReference>
<evidence type="ECO:0000256" key="5">
    <source>
        <dbReference type="ARBA" id="ARBA00022490"/>
    </source>
</evidence>
<evidence type="ECO:0000256" key="4">
    <source>
        <dbReference type="ARBA" id="ARBA00022481"/>
    </source>
</evidence>
<keyword evidence="4 8" id="KW-0488">Methylation</keyword>
<accession>B7ARB6</accession>
<dbReference type="InterPro" id="IPR050057">
    <property type="entry name" value="Prokaryotic/Mito_RF"/>
</dbReference>
<comment type="PTM">
    <text evidence="8">Methylated by PrmC. Methylation increases the termination efficiency of RF1.</text>
</comment>
<feature type="domain" description="Prokaryotic-type class I peptide chain release factors" evidence="10">
    <location>
        <begin position="232"/>
        <end position="248"/>
    </location>
</feature>
<dbReference type="eggNOG" id="COG0216">
    <property type="taxonomic scope" value="Bacteria"/>
</dbReference>
<dbReference type="SMART" id="SM00937">
    <property type="entry name" value="PCRF"/>
    <property type="match status" value="1"/>
</dbReference>
<reference evidence="11 12" key="1">
    <citation type="submission" date="2008-11" db="EMBL/GenBank/DDBJ databases">
        <title>Draft genome sequence of Bacteroides pectinophilus (ATCC 43243).</title>
        <authorList>
            <person name="Sudarsanam P."/>
            <person name="Ley R."/>
            <person name="Guruge J."/>
            <person name="Turnbaugh P.J."/>
            <person name="Mahowald M."/>
            <person name="Liep D."/>
            <person name="Gordon J."/>
        </authorList>
    </citation>
    <scope>NUCLEOTIDE SEQUENCE [LARGE SCALE GENOMIC DNA]</scope>
    <source>
        <strain evidence="11 12">ATCC 43243</strain>
    </source>
</reference>
<evidence type="ECO:0000256" key="8">
    <source>
        <dbReference type="HAMAP-Rule" id="MF_00093"/>
    </source>
</evidence>
<dbReference type="FunFam" id="3.30.160.20:FF:000004">
    <property type="entry name" value="Peptide chain release factor 1"/>
    <property type="match status" value="1"/>
</dbReference>
<dbReference type="HAMAP" id="MF_00093">
    <property type="entry name" value="Rel_fac_1"/>
    <property type="match status" value="1"/>
</dbReference>
<keyword evidence="9" id="KW-0175">Coiled coil</keyword>
<dbReference type="Pfam" id="PF03462">
    <property type="entry name" value="PCRF"/>
    <property type="match status" value="1"/>
</dbReference>
<comment type="function">
    <text evidence="1 8">Peptide chain release factor 1 directs the termination of translation in response to the peptide chain termination codons UAG and UAA.</text>
</comment>
<dbReference type="InterPro" id="IPR000352">
    <property type="entry name" value="Pep_chain_release_fac_I"/>
</dbReference>
<dbReference type="EMBL" id="ABVQ01000035">
    <property type="protein sequence ID" value="EEC58238.1"/>
    <property type="molecule type" value="Genomic_DNA"/>
</dbReference>
<name>B7ARB6_9FIRM</name>
<dbReference type="Gene3D" id="3.30.160.20">
    <property type="match status" value="1"/>
</dbReference>
<dbReference type="FunFam" id="3.30.70.1660:FF:000004">
    <property type="entry name" value="Peptide chain release factor 1"/>
    <property type="match status" value="1"/>
</dbReference>
<evidence type="ECO:0000256" key="9">
    <source>
        <dbReference type="SAM" id="Coils"/>
    </source>
</evidence>
<evidence type="ECO:0000256" key="1">
    <source>
        <dbReference type="ARBA" id="ARBA00002986"/>
    </source>
</evidence>
<evidence type="ECO:0000256" key="7">
    <source>
        <dbReference type="ARBA" id="ARBA00050039"/>
    </source>
</evidence>
<dbReference type="SUPFAM" id="SSF75620">
    <property type="entry name" value="Release factor"/>
    <property type="match status" value="1"/>
</dbReference>
<evidence type="ECO:0000256" key="3">
    <source>
        <dbReference type="ARBA" id="ARBA00010835"/>
    </source>
</evidence>
<dbReference type="GO" id="GO:0005829">
    <property type="term" value="C:cytosol"/>
    <property type="evidence" value="ECO:0007669"/>
    <property type="project" value="UniProtKB-ARBA"/>
</dbReference>
<dbReference type="FunFam" id="3.30.70.1660:FF:000002">
    <property type="entry name" value="Peptide chain release factor 1"/>
    <property type="match status" value="1"/>
</dbReference>
<dbReference type="AlphaFoldDB" id="B7ARB6"/>
<dbReference type="InterPro" id="IPR004373">
    <property type="entry name" value="RF-1"/>
</dbReference>
<dbReference type="InterPro" id="IPR045853">
    <property type="entry name" value="Pep_chain_release_fac_I_sf"/>
</dbReference>
<comment type="similarity">
    <text evidence="3 8">Belongs to the prokaryotic/mitochondrial release factor family.</text>
</comment>